<reference evidence="2 3" key="1">
    <citation type="submission" date="2021-03" db="EMBL/GenBank/DDBJ databases">
        <title>Genomic Encyclopedia of Type Strains, Phase IV (KMG-IV): sequencing the most valuable type-strain genomes for metagenomic binning, comparative biology and taxonomic classification.</title>
        <authorList>
            <person name="Goeker M."/>
        </authorList>
    </citation>
    <scope>NUCLEOTIDE SEQUENCE [LARGE SCALE GENOMIC DNA]</scope>
    <source>
        <strain evidence="2 3">DSM 28650</strain>
    </source>
</reference>
<dbReference type="Proteomes" id="UP001519308">
    <property type="component" value="Unassembled WGS sequence"/>
</dbReference>
<organism evidence="2 3">
    <name type="scientific">Clostridium punense</name>
    <dbReference type="NCBI Taxonomy" id="1054297"/>
    <lineage>
        <taxon>Bacteria</taxon>
        <taxon>Bacillati</taxon>
        <taxon>Bacillota</taxon>
        <taxon>Clostridia</taxon>
        <taxon>Eubacteriales</taxon>
        <taxon>Clostridiaceae</taxon>
        <taxon>Clostridium</taxon>
    </lineage>
</organism>
<protein>
    <submittedName>
        <fullName evidence="2">Ubiquinone/menaquinone biosynthesis C-methylase UbiE</fullName>
    </submittedName>
</protein>
<keyword evidence="2" id="KW-0830">Ubiquinone</keyword>
<dbReference type="InterPro" id="IPR013216">
    <property type="entry name" value="Methyltransf_11"/>
</dbReference>
<dbReference type="InterPro" id="IPR029063">
    <property type="entry name" value="SAM-dependent_MTases_sf"/>
</dbReference>
<gene>
    <name evidence="2" type="ORF">J2Z44_000553</name>
</gene>
<feature type="domain" description="Methyltransferase type 11" evidence="1">
    <location>
        <begin position="39"/>
        <end position="132"/>
    </location>
</feature>
<dbReference type="CDD" id="cd02440">
    <property type="entry name" value="AdoMet_MTases"/>
    <property type="match status" value="1"/>
</dbReference>
<comment type="caution">
    <text evidence="2">The sequence shown here is derived from an EMBL/GenBank/DDBJ whole genome shotgun (WGS) entry which is preliminary data.</text>
</comment>
<dbReference type="SUPFAM" id="SSF53335">
    <property type="entry name" value="S-adenosyl-L-methionine-dependent methyltransferases"/>
    <property type="match status" value="1"/>
</dbReference>
<proteinExistence type="predicted"/>
<name>A0ABS4JZ09_9CLOT</name>
<evidence type="ECO:0000313" key="2">
    <source>
        <dbReference type="EMBL" id="MBP2020769.1"/>
    </source>
</evidence>
<dbReference type="Pfam" id="PF08241">
    <property type="entry name" value="Methyltransf_11"/>
    <property type="match status" value="1"/>
</dbReference>
<dbReference type="Gene3D" id="3.40.50.150">
    <property type="entry name" value="Vaccinia Virus protein VP39"/>
    <property type="match status" value="1"/>
</dbReference>
<sequence>MSYNYDEICQIYDDVREADFEIVKFMVDKAGITKESHVLEVGCGTGNYLKLVHNMTKSKIWGVDQSLGILSKAREKCCDGKFIQDDASELLNLPNSTFSLVFMVDVIHHIKDIDKTFESIKRILKDNGTLIVFSDSHEHIRNRLTSKYFPETLAPELKRYPDTSQLTNSLLSNEFRSVENGILELGQDQNYGAKLIDIATKRGYSMFGLISHDEIQKGVDRIKQDMLMHPVVYQQRACYVLGKK</sequence>
<dbReference type="PANTHER" id="PTHR43861:SF1">
    <property type="entry name" value="TRANS-ACONITATE 2-METHYLTRANSFERASE"/>
    <property type="match status" value="1"/>
</dbReference>
<keyword evidence="3" id="KW-1185">Reference proteome</keyword>
<dbReference type="RefSeq" id="WP_021284066.1">
    <property type="nucleotide sequence ID" value="NZ_JAGGLL010000003.1"/>
</dbReference>
<dbReference type="EMBL" id="JAGGLL010000003">
    <property type="protein sequence ID" value="MBP2020769.1"/>
    <property type="molecule type" value="Genomic_DNA"/>
</dbReference>
<accession>A0ABS4JZ09</accession>
<evidence type="ECO:0000313" key="3">
    <source>
        <dbReference type="Proteomes" id="UP001519308"/>
    </source>
</evidence>
<evidence type="ECO:0000259" key="1">
    <source>
        <dbReference type="Pfam" id="PF08241"/>
    </source>
</evidence>
<dbReference type="PANTHER" id="PTHR43861">
    <property type="entry name" value="TRANS-ACONITATE 2-METHYLTRANSFERASE-RELATED"/>
    <property type="match status" value="1"/>
</dbReference>